<protein>
    <submittedName>
        <fullName evidence="2">Putative ATP-dependent endonuclease of OLD family</fullName>
    </submittedName>
</protein>
<dbReference type="Gene3D" id="3.40.50.300">
    <property type="entry name" value="P-loop containing nucleotide triphosphate hydrolases"/>
    <property type="match status" value="1"/>
</dbReference>
<accession>A0A840F2K8</accession>
<evidence type="ECO:0000313" key="2">
    <source>
        <dbReference type="EMBL" id="MBB4135619.1"/>
    </source>
</evidence>
<keyword evidence="2" id="KW-0255">Endonuclease</keyword>
<evidence type="ECO:0000259" key="1">
    <source>
        <dbReference type="Pfam" id="PF13304"/>
    </source>
</evidence>
<keyword evidence="2" id="KW-0378">Hydrolase</keyword>
<dbReference type="RefSeq" id="WP_183370640.1">
    <property type="nucleotide sequence ID" value="NZ_BAABHL010000122.1"/>
</dbReference>
<dbReference type="GO" id="GO:0016887">
    <property type="term" value="F:ATP hydrolysis activity"/>
    <property type="evidence" value="ECO:0007669"/>
    <property type="project" value="InterPro"/>
</dbReference>
<name>A0A840F2K8_9ACTN</name>
<keyword evidence="2" id="KW-0540">Nuclease</keyword>
<dbReference type="PANTHER" id="PTHR43581:SF4">
    <property type="entry name" value="ATP_GTP PHOSPHATASE"/>
    <property type="match status" value="1"/>
</dbReference>
<dbReference type="CDD" id="cd00267">
    <property type="entry name" value="ABC_ATPase"/>
    <property type="match status" value="1"/>
</dbReference>
<dbReference type="SUPFAM" id="SSF52540">
    <property type="entry name" value="P-loop containing nucleoside triphosphate hydrolases"/>
    <property type="match status" value="1"/>
</dbReference>
<dbReference type="GO" id="GO:0004519">
    <property type="term" value="F:endonuclease activity"/>
    <property type="evidence" value="ECO:0007669"/>
    <property type="project" value="UniProtKB-KW"/>
</dbReference>
<dbReference type="InterPro" id="IPR027417">
    <property type="entry name" value="P-loop_NTPase"/>
</dbReference>
<dbReference type="EMBL" id="JACIFP010000001">
    <property type="protein sequence ID" value="MBB4135619.1"/>
    <property type="molecule type" value="Genomic_DNA"/>
</dbReference>
<dbReference type="GO" id="GO:0005524">
    <property type="term" value="F:ATP binding"/>
    <property type="evidence" value="ECO:0007669"/>
    <property type="project" value="InterPro"/>
</dbReference>
<dbReference type="InterPro" id="IPR051396">
    <property type="entry name" value="Bact_Antivir_Def_Nuclease"/>
</dbReference>
<reference evidence="2 3" key="1">
    <citation type="submission" date="2020-08" db="EMBL/GenBank/DDBJ databases">
        <title>Sequencing the genomes of 1000 actinobacteria strains.</title>
        <authorList>
            <person name="Klenk H.-P."/>
        </authorList>
    </citation>
    <scope>NUCLEOTIDE SEQUENCE [LARGE SCALE GENOMIC DNA]</scope>
    <source>
        <strain evidence="2 3">DSM 45298</strain>
    </source>
</reference>
<proteinExistence type="predicted"/>
<gene>
    <name evidence="2" type="ORF">BKA16_002171</name>
</gene>
<evidence type="ECO:0000313" key="3">
    <source>
        <dbReference type="Proteomes" id="UP000551501"/>
    </source>
</evidence>
<dbReference type="InterPro" id="IPR003959">
    <property type="entry name" value="ATPase_AAA_core"/>
</dbReference>
<dbReference type="PANTHER" id="PTHR43581">
    <property type="entry name" value="ATP/GTP PHOSPHATASE"/>
    <property type="match status" value="1"/>
</dbReference>
<sequence>MNRFSRIQISNWRQFRNVDVKFHNRLTVLTGANGSGKSTILNLLSPHFSWKPKFSGDPLDYQEKWENQITHEVSRREINRSSILTYSDGTECRLVVPDSSKSSFVTTWQNQKPMDGLFITSHRTPPSPTSVSTIPTSFMSIDSLLNAYISEQLKRAYPNLNTTQFGKDTPALKLKESLIAAAVFSQDTSAVRANSSAQYLWNGFQSALTKLLPADLGFVRLKVESPELYIETQTTRFPVDGVSGGISALIEYAWMILIGSFQKRDYTVCFDEPENHLHPNLQRTLLPSLLEIFPNIHFVVSTHSPFVVTSVPTSNVYALDFVDGKVESRLLDLENKSRGADETLRRVLGVPSMLPTWVEAQLDAVLHEFSRNSDKASALEHLLQELEATGLSEEFPATVRALTERGEL</sequence>
<organism evidence="2 3">
    <name type="scientific">Gordonia humi</name>
    <dbReference type="NCBI Taxonomy" id="686429"/>
    <lineage>
        <taxon>Bacteria</taxon>
        <taxon>Bacillati</taxon>
        <taxon>Actinomycetota</taxon>
        <taxon>Actinomycetes</taxon>
        <taxon>Mycobacteriales</taxon>
        <taxon>Gordoniaceae</taxon>
        <taxon>Gordonia</taxon>
    </lineage>
</organism>
<feature type="domain" description="ATPase AAA-type core" evidence="1">
    <location>
        <begin position="26"/>
        <end position="308"/>
    </location>
</feature>
<dbReference type="Pfam" id="PF13304">
    <property type="entry name" value="AAA_21"/>
    <property type="match status" value="1"/>
</dbReference>
<dbReference type="AlphaFoldDB" id="A0A840F2K8"/>
<dbReference type="Proteomes" id="UP000551501">
    <property type="component" value="Unassembled WGS sequence"/>
</dbReference>
<comment type="caution">
    <text evidence="2">The sequence shown here is derived from an EMBL/GenBank/DDBJ whole genome shotgun (WGS) entry which is preliminary data.</text>
</comment>
<keyword evidence="3" id="KW-1185">Reference proteome</keyword>